<evidence type="ECO:0000259" key="2">
    <source>
        <dbReference type="Pfam" id="PF01345"/>
    </source>
</evidence>
<keyword evidence="1" id="KW-0732">Signal</keyword>
<dbReference type="InterPro" id="IPR001434">
    <property type="entry name" value="OmcB-like_DUF11"/>
</dbReference>
<dbReference type="Gene3D" id="2.60.40.10">
    <property type="entry name" value="Immunoglobulins"/>
    <property type="match status" value="1"/>
</dbReference>
<keyword evidence="4" id="KW-1185">Reference proteome</keyword>
<feature type="chain" id="PRO_5018654834" evidence="1">
    <location>
        <begin position="20"/>
        <end position="1640"/>
    </location>
</feature>
<comment type="caution">
    <text evidence="3">The sequence shown here is derived from an EMBL/GenBank/DDBJ whole genome shotgun (WGS) entry which is preliminary data.</text>
</comment>
<dbReference type="OrthoDB" id="1488818at2"/>
<evidence type="ECO:0000313" key="4">
    <source>
        <dbReference type="Proteomes" id="UP000287527"/>
    </source>
</evidence>
<dbReference type="InterPro" id="IPR013783">
    <property type="entry name" value="Ig-like_fold"/>
</dbReference>
<feature type="domain" description="DUF11" evidence="2">
    <location>
        <begin position="133"/>
        <end position="238"/>
    </location>
</feature>
<feature type="domain" description="DUF11" evidence="2">
    <location>
        <begin position="504"/>
        <end position="618"/>
    </location>
</feature>
<name>A0A3S3Q9W6_9FLAO</name>
<proteinExistence type="predicted"/>
<dbReference type="EMBL" id="SBII01000011">
    <property type="protein sequence ID" value="RWW93855.1"/>
    <property type="molecule type" value="Genomic_DNA"/>
</dbReference>
<dbReference type="InterPro" id="IPR049804">
    <property type="entry name" value="Choice_anch_L"/>
</dbReference>
<dbReference type="InterPro" id="IPR051172">
    <property type="entry name" value="Chlamydia_OmcB"/>
</dbReference>
<dbReference type="PANTHER" id="PTHR34819:SF3">
    <property type="entry name" value="CELL SURFACE PROTEIN"/>
    <property type="match status" value="1"/>
</dbReference>
<feature type="non-terminal residue" evidence="3">
    <location>
        <position position="1640"/>
    </location>
</feature>
<feature type="signal peptide" evidence="1">
    <location>
        <begin position="1"/>
        <end position="19"/>
    </location>
</feature>
<feature type="domain" description="DUF11" evidence="2">
    <location>
        <begin position="759"/>
        <end position="862"/>
    </location>
</feature>
<feature type="domain" description="DUF11" evidence="2">
    <location>
        <begin position="381"/>
        <end position="488"/>
    </location>
</feature>
<sequence length="1640" mass="171069">MRKLLLTLFLLLGMLSSYAQSNISVFSTNPTNAYVDGETLTWSVMVTNNGPLPAANVRVFYARPAFILPIPPGIQKFWWTGSNGSSGMNFDMDNTTPVLAVNQTITYTINIKIPDGYTGPIDNVVVTYDHRADIEVVNTDNKTTYTPGTQSVYTVTVKNNGPEAADKVNVSNVIPAGITGFSWTGSNGSSGTNVNLANTINTLAVGQTVTYTITVDVPLGFTGPLTSQASASFVGIDPVPGCAKCIDIDTSALNADIVVVNTDGQFMYTAGANSVYTVTVTNNGPAIATNVVVNNAIPAGITAFSWTGSNGSTGTNVGLANTIPTLAVGQTITYTITLGVPAGYNSPAITSQTIVTADNPDPNPGCTTCIDTDVNPATATDVVVVNTNGQTTYTAGGTSVYTVTVTNTGLNPALNVHVTNAIPAGITSFSWVGSNTSTGTNIALDNTIPSLAPGASVTYTITLQVPAAYEGDLVSTTVMTSDNDSNPTCSQCIDVDADPTPNADVVITNTDNTDIYTPGTNSVYTVTVTNNGPQAAANVVVANAIPAGITAFFWTGSNGSSGTNTALNNTIPSLAMGATVTYTVTLGVPAGHTGALTSTATAASVTPDPVTTNNSASDTDNNVASADLVVVKTLNQGATYTAGLDAIYTITVNNQGPTAAQNVSVTDVIPAGLAPATATWTGSNGTSGTGNLTDVIASLPVGETVTYTLKIPVPSNFSTTANIVNQVAVTSTTPDPNPACTACTHTATPKPLANLVTLKTNGQTHYVANEQVTYTITITNPGPSDAHNILVKDNKPFGVDLMTWSGNNTGGSGALNNTIPVLAAGESIQYTVVIFVPENYPSFVGPLINKVIVESVTPDPVPACPGCTDTDTPSVGFVTVTRNQYTVPELVNDVLVNLDCVGISNVVWQAGDFNGNFGVQYFEKNNSNFPIKDGIIIRNGNADFSQGKYTGNDLSSQASNLGDAQLLAISQAQGNTGSINDVSFLQFDFVPIANNMSFDFLFASNEYGTYQCSFADVFGFILTNLTTGGAPINIAVIPNSAPPVPISVLTIRNTTYNTTCGSVNPNLFAQFNTVANSANSAINMIGQTVVMKASATVVPGNSYRIKLAVGDYNDTILDTAVFIAAGSFDIGQPKVPDDLTIANGGAVCPGGEYLLQSSTGANANFILRWKKDGVLIVDGAGNPVSTPTLAVTEPGTYTLLAAFASAPDCFLSDDIKIEFRPEIEIGMPSDLVVCGTPTQPHVFNLRNNDAAVLATLPDPDFYEVFYYHSAEDVQNGVAAIVSPTTYMGTNGETIALAVRGYDNDCFTVKTFQLVIQDCNVILQPYTAHVCEPAPFDGEEIFDLTSYITEMAPGLDPTQYTFTFYNSQADALASDNEIVAPTTYNGTSEVVWMRAQNNAIAQAFAVTQLTLIVTSQPDVADVADVEACSAQGYVLPVLTTGNYYTGPGGTGTQIPSGTLISVSQTIYIYATQGTAPYTCTDEDSFEVIIYNSPVVDKPANVQVCGSFVLEPLNVGSYYTQPAGAGVIVPAGTEITATQTFYIYAQTGAGLVLCTDEYAYTVTINASPVVSPATPLEACANNFDGFSFFNLTTAGNEILNGQTGLTITYHLTEIGADFGTTPITTDVTNFQNTVAYTQTVWA</sequence>
<feature type="domain" description="DUF11" evidence="2">
    <location>
        <begin position="256"/>
        <end position="364"/>
    </location>
</feature>
<organism evidence="3 4">
    <name type="scientific">Flavobacterium cerinum</name>
    <dbReference type="NCBI Taxonomy" id="2502784"/>
    <lineage>
        <taxon>Bacteria</taxon>
        <taxon>Pseudomonadati</taxon>
        <taxon>Bacteroidota</taxon>
        <taxon>Flavobacteriia</taxon>
        <taxon>Flavobacteriales</taxon>
        <taxon>Flavobacteriaceae</taxon>
        <taxon>Flavobacterium</taxon>
    </lineage>
</organism>
<evidence type="ECO:0000256" key="1">
    <source>
        <dbReference type="SAM" id="SignalP"/>
    </source>
</evidence>
<gene>
    <name evidence="3" type="ORF">EPI11_15090</name>
</gene>
<feature type="domain" description="DUF11" evidence="2">
    <location>
        <begin position="627"/>
        <end position="739"/>
    </location>
</feature>
<reference evidence="3 4" key="1">
    <citation type="submission" date="2019-01" db="EMBL/GenBank/DDBJ databases">
        <title>Flavobacterium sp. nov.,isolated from freshwater.</title>
        <authorList>
            <person name="Zhang R."/>
            <person name="Du Z.-J."/>
        </authorList>
    </citation>
    <scope>NUCLEOTIDE SEQUENCE [LARGE SCALE GENOMIC DNA]</scope>
    <source>
        <strain evidence="3 4">1E403</strain>
    </source>
</reference>
<dbReference type="NCBIfam" id="NF038133">
    <property type="entry name" value="choice_anch_L"/>
    <property type="match status" value="1"/>
</dbReference>
<dbReference type="Proteomes" id="UP000287527">
    <property type="component" value="Unassembled WGS sequence"/>
</dbReference>
<evidence type="ECO:0000313" key="3">
    <source>
        <dbReference type="EMBL" id="RWW93855.1"/>
    </source>
</evidence>
<accession>A0A3S3Q9W6</accession>
<dbReference type="NCBIfam" id="TIGR01451">
    <property type="entry name" value="B_ant_repeat"/>
    <property type="match status" value="6"/>
</dbReference>
<dbReference type="Pfam" id="PF01345">
    <property type="entry name" value="DUF11"/>
    <property type="match status" value="6"/>
</dbReference>
<protein>
    <submittedName>
        <fullName evidence="3">DUF11 domain-containing protein</fullName>
    </submittedName>
</protein>
<dbReference type="InterPro" id="IPR047589">
    <property type="entry name" value="DUF11_rpt"/>
</dbReference>
<dbReference type="RefSeq" id="WP_128390810.1">
    <property type="nucleotide sequence ID" value="NZ_SBII01000011.1"/>
</dbReference>
<dbReference type="PANTHER" id="PTHR34819">
    <property type="entry name" value="LARGE CYSTEINE-RICH PERIPLASMIC PROTEIN OMCB"/>
    <property type="match status" value="1"/>
</dbReference>